<dbReference type="EMBL" id="JARAKH010000012">
    <property type="protein sequence ID" value="KAK8398830.1"/>
    <property type="molecule type" value="Genomic_DNA"/>
</dbReference>
<keyword evidence="2" id="KW-0812">Transmembrane</keyword>
<keyword evidence="2" id="KW-0472">Membrane</keyword>
<feature type="compositionally biased region" description="Polar residues" evidence="1">
    <location>
        <begin position="276"/>
        <end position="286"/>
    </location>
</feature>
<dbReference type="AlphaFoldDB" id="A0AAW0UFH2"/>
<evidence type="ECO:0000313" key="3">
    <source>
        <dbReference type="EMBL" id="KAK8398830.1"/>
    </source>
</evidence>
<feature type="compositionally biased region" description="Low complexity" evidence="1">
    <location>
        <begin position="27"/>
        <end position="37"/>
    </location>
</feature>
<keyword evidence="4" id="KW-1185">Reference proteome</keyword>
<comment type="caution">
    <text evidence="3">The sequence shown here is derived from an EMBL/GenBank/DDBJ whole genome shotgun (WGS) entry which is preliminary data.</text>
</comment>
<feature type="compositionally biased region" description="Basic and acidic residues" evidence="1">
    <location>
        <begin position="74"/>
        <end position="86"/>
    </location>
</feature>
<sequence>MSMERLGPSSSRYVDYTQPGPSGYRGPPSVSSYEYSPPQRPPRRDRSRSRSRDREHSSRSGYSSREVYYNPGLEDDRAPSDRAESEFTVRNEAVINPQLEEERRAASRAASEIYASTRLPRPQSEISSQYTYPTSDKVSVKTKTTRGGKLVMETMTAPHPCCPNTRSVCCLMVLLNLGLLLITLGFVVVLQLYNPAFVWYIGLCMLIFGFMVLFGSLIYCVFVCREVEKMRPPPGELYWTNHWTKTLNMPEIHYTNTQYKPSDYKGSEYSFKTDPSRTTATNSQRY</sequence>
<feature type="region of interest" description="Disordered" evidence="1">
    <location>
        <begin position="1"/>
        <end position="86"/>
    </location>
</feature>
<dbReference type="PANTHER" id="PTHR41155">
    <property type="entry name" value="FI19525P1"/>
    <property type="match status" value="1"/>
</dbReference>
<protein>
    <submittedName>
        <fullName evidence="3">Uncharacterized protein</fullName>
    </submittedName>
</protein>
<gene>
    <name evidence="3" type="ORF">O3P69_004134</name>
</gene>
<evidence type="ECO:0000256" key="2">
    <source>
        <dbReference type="SAM" id="Phobius"/>
    </source>
</evidence>
<proteinExistence type="predicted"/>
<keyword evidence="2" id="KW-1133">Transmembrane helix</keyword>
<feature type="transmembrane region" description="Helical" evidence="2">
    <location>
        <begin position="173"/>
        <end position="193"/>
    </location>
</feature>
<evidence type="ECO:0000313" key="4">
    <source>
        <dbReference type="Proteomes" id="UP001487740"/>
    </source>
</evidence>
<dbReference type="PANTHER" id="PTHR41155:SF1">
    <property type="entry name" value="FI19525P1"/>
    <property type="match status" value="1"/>
</dbReference>
<reference evidence="3 4" key="1">
    <citation type="submission" date="2023-03" db="EMBL/GenBank/DDBJ databases">
        <title>High-quality genome of Scylla paramamosain provides insights in environmental adaptation.</title>
        <authorList>
            <person name="Zhang L."/>
        </authorList>
    </citation>
    <scope>NUCLEOTIDE SEQUENCE [LARGE SCALE GENOMIC DNA]</scope>
    <source>
        <strain evidence="3">LZ_2023a</strain>
        <tissue evidence="3">Muscle</tissue>
    </source>
</reference>
<organism evidence="3 4">
    <name type="scientific">Scylla paramamosain</name>
    <name type="common">Mud crab</name>
    <dbReference type="NCBI Taxonomy" id="85552"/>
    <lineage>
        <taxon>Eukaryota</taxon>
        <taxon>Metazoa</taxon>
        <taxon>Ecdysozoa</taxon>
        <taxon>Arthropoda</taxon>
        <taxon>Crustacea</taxon>
        <taxon>Multicrustacea</taxon>
        <taxon>Malacostraca</taxon>
        <taxon>Eumalacostraca</taxon>
        <taxon>Eucarida</taxon>
        <taxon>Decapoda</taxon>
        <taxon>Pleocyemata</taxon>
        <taxon>Brachyura</taxon>
        <taxon>Eubrachyura</taxon>
        <taxon>Portunoidea</taxon>
        <taxon>Portunidae</taxon>
        <taxon>Portuninae</taxon>
        <taxon>Scylla</taxon>
    </lineage>
</organism>
<dbReference type="EMBL" id="JARAKH010000012">
    <property type="protein sequence ID" value="KAK8398828.1"/>
    <property type="molecule type" value="Genomic_DNA"/>
</dbReference>
<name>A0AAW0UFH2_SCYPA</name>
<feature type="region of interest" description="Disordered" evidence="1">
    <location>
        <begin position="266"/>
        <end position="286"/>
    </location>
</feature>
<feature type="compositionally biased region" description="Basic and acidic residues" evidence="1">
    <location>
        <begin position="42"/>
        <end position="58"/>
    </location>
</feature>
<accession>A0AAW0UFH2</accession>
<dbReference type="Proteomes" id="UP001487740">
    <property type="component" value="Unassembled WGS sequence"/>
</dbReference>
<evidence type="ECO:0000256" key="1">
    <source>
        <dbReference type="SAM" id="MobiDB-lite"/>
    </source>
</evidence>
<feature type="transmembrane region" description="Helical" evidence="2">
    <location>
        <begin position="199"/>
        <end position="222"/>
    </location>
</feature>